<proteinExistence type="predicted"/>
<evidence type="ECO:0000313" key="2">
    <source>
        <dbReference type="Proteomes" id="UP000251721"/>
    </source>
</evidence>
<dbReference type="EMBL" id="UAWQ01000019">
    <property type="protein sequence ID" value="SQC48439.1"/>
    <property type="molecule type" value="Genomic_DNA"/>
</dbReference>
<protein>
    <submittedName>
        <fullName evidence="1">Putative regulator</fullName>
    </submittedName>
</protein>
<accession>A0A2X3HI17</accession>
<reference evidence="1 2" key="1">
    <citation type="submission" date="2018-06" db="EMBL/GenBank/DDBJ databases">
        <authorList>
            <consortium name="Pathogen Informatics"/>
            <person name="Doyle S."/>
        </authorList>
    </citation>
    <scope>NUCLEOTIDE SEQUENCE [LARGE SCALE GENOMIC DNA]</scope>
    <source>
        <strain evidence="1 2">NCTC13465</strain>
    </source>
</reference>
<evidence type="ECO:0000313" key="1">
    <source>
        <dbReference type="EMBL" id="SQC48439.1"/>
    </source>
</evidence>
<name>A0A2X3HI17_KLEPN</name>
<sequence>MRTSPDYELSFCRSHDELTLLQLRRAVLVVADISGEIAHPRAVCERYYSLMTQYRDIHWVFMVSDSLYPLAVELLIRPESSLISESEPV</sequence>
<gene>
    <name evidence="1" type="primary">yjjQ_2</name>
    <name evidence="1" type="ORF">NCTC13465_04639</name>
</gene>
<dbReference type="AlphaFoldDB" id="A0A2X3HI17"/>
<dbReference type="Proteomes" id="UP000251721">
    <property type="component" value="Unassembled WGS sequence"/>
</dbReference>
<organism evidence="1 2">
    <name type="scientific">Klebsiella pneumoniae</name>
    <dbReference type="NCBI Taxonomy" id="573"/>
    <lineage>
        <taxon>Bacteria</taxon>
        <taxon>Pseudomonadati</taxon>
        <taxon>Pseudomonadota</taxon>
        <taxon>Gammaproteobacteria</taxon>
        <taxon>Enterobacterales</taxon>
        <taxon>Enterobacteriaceae</taxon>
        <taxon>Klebsiella/Raoultella group</taxon>
        <taxon>Klebsiella</taxon>
        <taxon>Klebsiella pneumoniae complex</taxon>
    </lineage>
</organism>